<evidence type="ECO:0000313" key="2">
    <source>
        <dbReference type="EMBL" id="KAK8895665.1"/>
    </source>
</evidence>
<protein>
    <submittedName>
        <fullName evidence="2">Uncharacterized protein</fullName>
    </submittedName>
</protein>
<organism evidence="2 3">
    <name type="scientific">Tritrichomonas musculus</name>
    <dbReference type="NCBI Taxonomy" id="1915356"/>
    <lineage>
        <taxon>Eukaryota</taxon>
        <taxon>Metamonada</taxon>
        <taxon>Parabasalia</taxon>
        <taxon>Tritrichomonadida</taxon>
        <taxon>Tritrichomonadidae</taxon>
        <taxon>Tritrichomonas</taxon>
    </lineage>
</organism>
<accession>A0ABR2KX56</accession>
<evidence type="ECO:0000313" key="3">
    <source>
        <dbReference type="Proteomes" id="UP001470230"/>
    </source>
</evidence>
<keyword evidence="3" id="KW-1185">Reference proteome</keyword>
<name>A0ABR2KX56_9EUKA</name>
<feature type="region of interest" description="Disordered" evidence="1">
    <location>
        <begin position="442"/>
        <end position="462"/>
    </location>
</feature>
<feature type="compositionally biased region" description="Basic and acidic residues" evidence="1">
    <location>
        <begin position="443"/>
        <end position="462"/>
    </location>
</feature>
<gene>
    <name evidence="2" type="ORF">M9Y10_024135</name>
</gene>
<dbReference type="Proteomes" id="UP001470230">
    <property type="component" value="Unassembled WGS sequence"/>
</dbReference>
<comment type="caution">
    <text evidence="2">The sequence shown here is derived from an EMBL/GenBank/DDBJ whole genome shotgun (WGS) entry which is preliminary data.</text>
</comment>
<sequence length="509" mass="60565">MSAKRTLSLKQLRRKSNIIDKKIIKLINETATANPRRMNTIKRKMIELQNQANNIFKQIMNKTSTPEYEILLKRNALIKEAVGNTKYDDNETKQIIETYGHIFEQDVNSLYNNKSFNKIEENKWEIITDLINDVDERRKQQNDSDYLFNIGEPPFISYKNEQNEIKKQRGIVENIIKRLKKNPINCLLDIEEVLSHLNDYGKTLIFRSFHQFFVKTIGKIAITMKCFIKYFITTWHSKSFNGEEYNNCNKIFNEETPENLVSDSDAGFVPKVILFKKLALVEIGTKNDDVKKIRYNNDVGGAFFKYIAKYNTPKIVVNYLKRLQIFDTLYETCYKYPHFKLIRQHYSGLSYESLLDQINEEELIKCHKFKGNVNKERILHYQRSELNDNCFIYALIQTNEYTNDELNKMRLQIKNRYLHKSVLNDICNEYMIHIKLSYTDDETSSKDKRSNQKIQSKDEKKNYMGVAENEAKHIHKFVLYQNHYFIDEPTPFSTYYIKHLSENIHPKYY</sequence>
<proteinExistence type="predicted"/>
<reference evidence="2 3" key="1">
    <citation type="submission" date="2024-04" db="EMBL/GenBank/DDBJ databases">
        <title>Tritrichomonas musculus Genome.</title>
        <authorList>
            <person name="Alves-Ferreira E."/>
            <person name="Grigg M."/>
            <person name="Lorenzi H."/>
            <person name="Galac M."/>
        </authorList>
    </citation>
    <scope>NUCLEOTIDE SEQUENCE [LARGE SCALE GENOMIC DNA]</scope>
    <source>
        <strain evidence="2 3">EAF2021</strain>
    </source>
</reference>
<evidence type="ECO:0000256" key="1">
    <source>
        <dbReference type="SAM" id="MobiDB-lite"/>
    </source>
</evidence>
<dbReference type="EMBL" id="JAPFFF010000003">
    <property type="protein sequence ID" value="KAK8895665.1"/>
    <property type="molecule type" value="Genomic_DNA"/>
</dbReference>